<dbReference type="Gene3D" id="6.20.330.10">
    <property type="match status" value="1"/>
</dbReference>
<dbReference type="AlphaFoldDB" id="A0A6S5RWR5"/>
<comment type="similarity">
    <text evidence="1">Belongs to the peptidase S49 family.</text>
</comment>
<name>A0A6S5RWR5_9GAMM</name>
<dbReference type="RefSeq" id="WP_182850373.1">
    <property type="nucleotide sequence ID" value="NZ_AP022213.1"/>
</dbReference>
<dbReference type="PANTHER" id="PTHR33209">
    <property type="entry name" value="PROTEASE 4"/>
    <property type="match status" value="1"/>
</dbReference>
<dbReference type="Proteomes" id="UP000515591">
    <property type="component" value="Chromosome"/>
</dbReference>
<sequence>MNLYPQIASRVLNTPLLLEPGYARVFFSALSSRLGITSLADSEGAIEPGHKLRVDARTYTKTRTNAWGEEEPLFQVVNSVALLDVKGTLVHKHGYLKPYSGMTGYDGIINRAAMMFAEPDVKGILMDLHTPGGEVAGCFDTVDRLRQMADQAGKPIWALCNDMACSAGMALASGAQRRLVTQTGVSGSVGVVMAHASYQDALAEAGIKVTLIHSGAHKVEGNPYEDLPDEVLARFQADTHALRQHFAELVARHTGLSVEAVLATEAAVYRGQAAVDIGFADALVNGHEAIAEFSEHLSTPGRVITTGATMALEQPAAGADAVPAAPIAAAPAAGADTERTRIRSILGHAEAEGRKGLAEHLAYDTSMSADEAAKVLATAPRESAHADAGTALDRVMQSERQVDVGASTGGGEPEDNWAQTVANSWASLKGVKSA</sequence>
<proteinExistence type="inferred from homology"/>
<organism evidence="6 7">
    <name type="scientific">Metapseudomonas otitidis</name>
    <dbReference type="NCBI Taxonomy" id="319939"/>
    <lineage>
        <taxon>Bacteria</taxon>
        <taxon>Pseudomonadati</taxon>
        <taxon>Pseudomonadota</taxon>
        <taxon>Gammaproteobacteria</taxon>
        <taxon>Pseudomonadales</taxon>
        <taxon>Pseudomonadaceae</taxon>
        <taxon>Metapseudomonas</taxon>
    </lineage>
</organism>
<evidence type="ECO:0000313" key="6">
    <source>
        <dbReference type="EMBL" id="BBT17364.1"/>
    </source>
</evidence>
<dbReference type="GO" id="GO:0006508">
    <property type="term" value="P:proteolysis"/>
    <property type="evidence" value="ECO:0007669"/>
    <property type="project" value="UniProtKB-KW"/>
</dbReference>
<evidence type="ECO:0000313" key="7">
    <source>
        <dbReference type="Proteomes" id="UP000515591"/>
    </source>
</evidence>
<dbReference type="EMBL" id="AP022213">
    <property type="protein sequence ID" value="BBT17364.1"/>
    <property type="molecule type" value="Genomic_DNA"/>
</dbReference>
<protein>
    <submittedName>
        <fullName evidence="6">Phage capsid assembly protein</fullName>
    </submittedName>
</protein>
<dbReference type="InterPro" id="IPR033855">
    <property type="entry name" value="Protein_C"/>
</dbReference>
<dbReference type="SUPFAM" id="SSF52096">
    <property type="entry name" value="ClpP/crotonase"/>
    <property type="match status" value="1"/>
</dbReference>
<evidence type="ECO:0000256" key="3">
    <source>
        <dbReference type="ARBA" id="ARBA00022801"/>
    </source>
</evidence>
<dbReference type="InterPro" id="IPR002142">
    <property type="entry name" value="Peptidase_S49"/>
</dbReference>
<evidence type="ECO:0000259" key="5">
    <source>
        <dbReference type="Pfam" id="PF01343"/>
    </source>
</evidence>
<keyword evidence="4" id="KW-0720">Serine protease</keyword>
<reference evidence="6 7" key="1">
    <citation type="submission" date="2019-12" db="EMBL/GenBank/DDBJ databases">
        <title>complete genome sequences of Pseudomonas otitidis str. WP8-S17-CRE-03 isolated from wastewater treatment plant effluent.</title>
        <authorList>
            <person name="Sekizuka T."/>
            <person name="Itokawa K."/>
            <person name="Yatsu K."/>
            <person name="Inamine Y."/>
            <person name="Kuroda M."/>
        </authorList>
    </citation>
    <scope>NUCLEOTIDE SEQUENCE [LARGE SCALE GENOMIC DNA]</scope>
    <source>
        <strain evidence="6 7">WP8-S17-CRE-03</strain>
    </source>
</reference>
<feature type="domain" description="Peptidase S49" evidence="5">
    <location>
        <begin position="150"/>
        <end position="296"/>
    </location>
</feature>
<dbReference type="Gene3D" id="3.90.226.10">
    <property type="entry name" value="2-enoyl-CoA Hydratase, Chain A, domain 1"/>
    <property type="match status" value="1"/>
</dbReference>
<dbReference type="CDD" id="cd07022">
    <property type="entry name" value="S49_Sppa_36K_type"/>
    <property type="match status" value="1"/>
</dbReference>
<keyword evidence="3" id="KW-0378">Hydrolase</keyword>
<accession>A0A6S5RWR5</accession>
<dbReference type="PANTHER" id="PTHR33209:SF1">
    <property type="entry name" value="PEPTIDASE S49 DOMAIN-CONTAINING PROTEIN"/>
    <property type="match status" value="1"/>
</dbReference>
<evidence type="ECO:0000256" key="2">
    <source>
        <dbReference type="ARBA" id="ARBA00022670"/>
    </source>
</evidence>
<dbReference type="GO" id="GO:0008236">
    <property type="term" value="F:serine-type peptidase activity"/>
    <property type="evidence" value="ECO:0007669"/>
    <property type="project" value="UniProtKB-KW"/>
</dbReference>
<gene>
    <name evidence="6" type="primary">C</name>
    <name evidence="6" type="ORF">WP8S17C03_34130</name>
</gene>
<keyword evidence="2" id="KW-0645">Protease</keyword>
<evidence type="ECO:0000256" key="4">
    <source>
        <dbReference type="ARBA" id="ARBA00022825"/>
    </source>
</evidence>
<dbReference type="Pfam" id="PF01343">
    <property type="entry name" value="Peptidase_S49"/>
    <property type="match status" value="1"/>
</dbReference>
<dbReference type="InterPro" id="IPR029045">
    <property type="entry name" value="ClpP/crotonase-like_dom_sf"/>
</dbReference>
<evidence type="ECO:0000256" key="1">
    <source>
        <dbReference type="ARBA" id="ARBA00008683"/>
    </source>
</evidence>